<dbReference type="Pfam" id="PF02353">
    <property type="entry name" value="CMAS"/>
    <property type="match status" value="1"/>
</dbReference>
<evidence type="ECO:0000313" key="2">
    <source>
        <dbReference type="Proteomes" id="UP000177320"/>
    </source>
</evidence>
<evidence type="ECO:0000313" key="1">
    <source>
        <dbReference type="EMBL" id="OGG92309.1"/>
    </source>
</evidence>
<dbReference type="PANTHER" id="PTHR44068:SF11">
    <property type="entry name" value="GERANYL DIPHOSPHATE 2-C-METHYLTRANSFERASE"/>
    <property type="match status" value="1"/>
</dbReference>
<reference evidence="1 2" key="1">
    <citation type="journal article" date="2016" name="Nat. Commun.">
        <title>Thousands of microbial genomes shed light on interconnected biogeochemical processes in an aquifer system.</title>
        <authorList>
            <person name="Anantharaman K."/>
            <person name="Brown C.T."/>
            <person name="Hug L.A."/>
            <person name="Sharon I."/>
            <person name="Castelle C.J."/>
            <person name="Probst A.J."/>
            <person name="Thomas B.C."/>
            <person name="Singh A."/>
            <person name="Wilkins M.J."/>
            <person name="Karaoz U."/>
            <person name="Brodie E.L."/>
            <person name="Williams K.H."/>
            <person name="Hubbard S.S."/>
            <person name="Banfield J.F."/>
        </authorList>
    </citation>
    <scope>NUCLEOTIDE SEQUENCE [LARGE SCALE GENOMIC DNA]</scope>
</reference>
<dbReference type="Gene3D" id="3.40.50.150">
    <property type="entry name" value="Vaccinia Virus protein VP39"/>
    <property type="match status" value="1"/>
</dbReference>
<sequence length="278" mass="31770">MNKTKIAQYYDYTLPFYKHFWHGDTLAMHYGFWEKGTRNHKEALLNSNKFIAEKAGVKPENIILDAGCGVGGSTIWLAKQFGAKVMGITLSEKQTREARRLAKIHKVEEQVDFQIRDYTKTGFGPKTFDSVWAQESVCHAENKKDFLAESFRLLKEGGKIVVADGWLKRDAQNKKELQIIKNFLNGLALHGLDKVEQFRKSMEAVGFKNIKFWDKTQEILPSSKKIYNMCLIGYPLAKITEKLKMTSKILTQNNLAGIVQYQAIKIGLAQYGVFYGEK</sequence>
<dbReference type="InterPro" id="IPR050447">
    <property type="entry name" value="Erg6_SMT_methyltransf"/>
</dbReference>
<dbReference type="EMBL" id="MFNA01000014">
    <property type="protein sequence ID" value="OGG92309.1"/>
    <property type="molecule type" value="Genomic_DNA"/>
</dbReference>
<dbReference type="CDD" id="cd02440">
    <property type="entry name" value="AdoMet_MTases"/>
    <property type="match status" value="1"/>
</dbReference>
<dbReference type="SUPFAM" id="SSF53335">
    <property type="entry name" value="S-adenosyl-L-methionine-dependent methyltransferases"/>
    <property type="match status" value="1"/>
</dbReference>
<proteinExistence type="predicted"/>
<dbReference type="InterPro" id="IPR029063">
    <property type="entry name" value="SAM-dependent_MTases_sf"/>
</dbReference>
<gene>
    <name evidence="1" type="ORF">A3H03_03085</name>
</gene>
<name>A0A1F6G2F8_9BACT</name>
<comment type="caution">
    <text evidence="1">The sequence shown here is derived from an EMBL/GenBank/DDBJ whole genome shotgun (WGS) entry which is preliminary data.</text>
</comment>
<protein>
    <submittedName>
        <fullName evidence="1">Uncharacterized protein</fullName>
    </submittedName>
</protein>
<dbReference type="Proteomes" id="UP000177320">
    <property type="component" value="Unassembled WGS sequence"/>
</dbReference>
<dbReference type="PANTHER" id="PTHR44068">
    <property type="entry name" value="ZGC:194242"/>
    <property type="match status" value="1"/>
</dbReference>
<organism evidence="1 2">
    <name type="scientific">Candidatus Kuenenbacteria bacterium RIFCSPLOWO2_12_FULL_42_13</name>
    <dbReference type="NCBI Taxonomy" id="1798565"/>
    <lineage>
        <taxon>Bacteria</taxon>
        <taxon>Candidatus Kueneniibacteriota</taxon>
    </lineage>
</organism>
<dbReference type="AlphaFoldDB" id="A0A1F6G2F8"/>
<accession>A0A1F6G2F8</accession>